<feature type="region of interest" description="Disordered" evidence="1">
    <location>
        <begin position="1"/>
        <end position="42"/>
    </location>
</feature>
<protein>
    <submittedName>
        <fullName evidence="2">Uncharacterized protein</fullName>
    </submittedName>
</protein>
<feature type="region of interest" description="Disordered" evidence="1">
    <location>
        <begin position="72"/>
        <end position="120"/>
    </location>
</feature>
<feature type="compositionally biased region" description="Basic and acidic residues" evidence="1">
    <location>
        <begin position="102"/>
        <end position="120"/>
    </location>
</feature>
<proteinExistence type="predicted"/>
<accession>A0A7S0N5Z1</accession>
<gene>
    <name evidence="2" type="ORF">POBO1169_LOCUS6672</name>
</gene>
<organism evidence="2">
    <name type="scientific">Pyramimonas obovata</name>
    <dbReference type="NCBI Taxonomy" id="1411642"/>
    <lineage>
        <taxon>Eukaryota</taxon>
        <taxon>Viridiplantae</taxon>
        <taxon>Chlorophyta</taxon>
        <taxon>Pyramimonadophyceae</taxon>
        <taxon>Pyramimonadales</taxon>
        <taxon>Pyramimonadaceae</taxon>
        <taxon>Pyramimonas</taxon>
        <taxon>Pyramimonas incertae sedis</taxon>
    </lineage>
</organism>
<evidence type="ECO:0000256" key="1">
    <source>
        <dbReference type="SAM" id="MobiDB-lite"/>
    </source>
</evidence>
<dbReference type="AlphaFoldDB" id="A0A7S0N5Z1"/>
<dbReference type="EMBL" id="HBFA01012825">
    <property type="protein sequence ID" value="CAD8661075.1"/>
    <property type="molecule type" value="Transcribed_RNA"/>
</dbReference>
<feature type="compositionally biased region" description="Basic and acidic residues" evidence="1">
    <location>
        <begin position="27"/>
        <end position="39"/>
    </location>
</feature>
<name>A0A7S0N5Z1_9CHLO</name>
<feature type="compositionally biased region" description="Acidic residues" evidence="1">
    <location>
        <begin position="85"/>
        <end position="97"/>
    </location>
</feature>
<evidence type="ECO:0000313" key="2">
    <source>
        <dbReference type="EMBL" id="CAD8661075.1"/>
    </source>
</evidence>
<feature type="compositionally biased region" description="Polar residues" evidence="1">
    <location>
        <begin position="74"/>
        <end position="83"/>
    </location>
</feature>
<sequence length="120" mass="14000">MEEELTAETRSYYYTKEQAADDSTQQQRRDHLKSLHKSADPNCPLFDEWVDSPNSFSVVTHSIREMNDQVYSKVRQQLPSSLGPQDDDEDDEEDEEPLIFSRPEKEVSKEEKPKELPKVP</sequence>
<reference evidence="2" key="1">
    <citation type="submission" date="2021-01" db="EMBL/GenBank/DDBJ databases">
        <authorList>
            <person name="Corre E."/>
            <person name="Pelletier E."/>
            <person name="Niang G."/>
            <person name="Scheremetjew M."/>
            <person name="Finn R."/>
            <person name="Kale V."/>
            <person name="Holt S."/>
            <person name="Cochrane G."/>
            <person name="Meng A."/>
            <person name="Brown T."/>
            <person name="Cohen L."/>
        </authorList>
    </citation>
    <scope>NUCLEOTIDE SEQUENCE</scope>
    <source>
        <strain evidence="2">CCMP722</strain>
    </source>
</reference>